<dbReference type="AlphaFoldDB" id="D9X8T9"/>
<feature type="transmembrane region" description="Helical" evidence="2">
    <location>
        <begin position="18"/>
        <end position="39"/>
    </location>
</feature>
<keyword evidence="2" id="KW-0472">Membrane</keyword>
<evidence type="ECO:0000256" key="1">
    <source>
        <dbReference type="SAM" id="MobiDB-lite"/>
    </source>
</evidence>
<sequence length="103" mass="10516">MAYHDTYRRTAGTFLSPALGWVLALTGAVVLPLAAATALEPDVVQWRDHSPGVFTVKVAKEAPGRPGVSAPRGRYGTAATVSGPTPAPAPLPVPAPPPGDDPP</sequence>
<protein>
    <submittedName>
        <fullName evidence="3">Predicted protein</fullName>
    </submittedName>
</protein>
<dbReference type="eggNOG" id="ENOG5030V3R">
    <property type="taxonomic scope" value="Bacteria"/>
</dbReference>
<keyword evidence="2" id="KW-0812">Transmembrane</keyword>
<feature type="compositionally biased region" description="Pro residues" evidence="1">
    <location>
        <begin position="85"/>
        <end position="103"/>
    </location>
</feature>
<keyword evidence="4" id="KW-1185">Reference proteome</keyword>
<organism evidence="3 4">
    <name type="scientific">Streptomyces viridochromogenes (strain DSM 40736 / JCM 4977 / BCRC 1201 / Tue 494)</name>
    <dbReference type="NCBI Taxonomy" id="591159"/>
    <lineage>
        <taxon>Bacteria</taxon>
        <taxon>Bacillati</taxon>
        <taxon>Actinomycetota</taxon>
        <taxon>Actinomycetes</taxon>
        <taxon>Kitasatosporales</taxon>
        <taxon>Streptomycetaceae</taxon>
        <taxon>Streptomyces</taxon>
    </lineage>
</organism>
<name>D9X8T9_STRVT</name>
<dbReference type="EMBL" id="GG657757">
    <property type="protein sequence ID" value="EFL36343.1"/>
    <property type="molecule type" value="Genomic_DNA"/>
</dbReference>
<accession>D9X8T9</accession>
<evidence type="ECO:0000256" key="2">
    <source>
        <dbReference type="SAM" id="Phobius"/>
    </source>
</evidence>
<feature type="region of interest" description="Disordered" evidence="1">
    <location>
        <begin position="63"/>
        <end position="103"/>
    </location>
</feature>
<dbReference type="HOGENOM" id="CLU_2262129_0_0_11"/>
<reference evidence="4" key="1">
    <citation type="submission" date="2009-02" db="EMBL/GenBank/DDBJ databases">
        <title>Annotation of Streptomyces viridochromogenes strain DSM 40736.</title>
        <authorList>
            <consortium name="The Broad Institute Genome Sequencing Platform"/>
            <consortium name="Broad Institute Microbial Sequencing Center"/>
            <person name="Fischbach M."/>
            <person name="Godfrey P."/>
            <person name="Ward D."/>
            <person name="Young S."/>
            <person name="Zeng Q."/>
            <person name="Koehrsen M."/>
            <person name="Alvarado L."/>
            <person name="Berlin A.M."/>
            <person name="Bochicchio J."/>
            <person name="Borenstein D."/>
            <person name="Chapman S.B."/>
            <person name="Chen Z."/>
            <person name="Engels R."/>
            <person name="Freedman E."/>
            <person name="Gellesch M."/>
            <person name="Goldberg J."/>
            <person name="Griggs A."/>
            <person name="Gujja S."/>
            <person name="Heilman E.R."/>
            <person name="Heiman D.I."/>
            <person name="Hepburn T.A."/>
            <person name="Howarth C."/>
            <person name="Jen D."/>
            <person name="Larson L."/>
            <person name="Lewis B."/>
            <person name="Mehta T."/>
            <person name="Park D."/>
            <person name="Pearson M."/>
            <person name="Richards J."/>
            <person name="Roberts A."/>
            <person name="Saif S."/>
            <person name="Shea T.D."/>
            <person name="Shenoy N."/>
            <person name="Sisk P."/>
            <person name="Stolte C."/>
            <person name="Sykes S.N."/>
            <person name="Thomson T."/>
            <person name="Walk T."/>
            <person name="White J."/>
            <person name="Yandava C."/>
            <person name="Straight P."/>
            <person name="Clardy J."/>
            <person name="Hung D."/>
            <person name="Kolter R."/>
            <person name="Mekalanos J."/>
            <person name="Walker S."/>
            <person name="Walsh C.T."/>
            <person name="Wieland-Brown L.C."/>
            <person name="Haas B."/>
            <person name="Nusbaum C."/>
            <person name="Birren B."/>
        </authorList>
    </citation>
    <scope>NUCLEOTIDE SEQUENCE [LARGE SCALE GENOMIC DNA]</scope>
    <source>
        <strain evidence="4">DSM 40736 / JCM 4977 / BCRC 1201 / Tue 494</strain>
    </source>
</reference>
<proteinExistence type="predicted"/>
<gene>
    <name evidence="3" type="ORF">SSQG_06861</name>
</gene>
<dbReference type="OrthoDB" id="4319629at2"/>
<dbReference type="Proteomes" id="UP000004184">
    <property type="component" value="Unassembled WGS sequence"/>
</dbReference>
<evidence type="ECO:0000313" key="4">
    <source>
        <dbReference type="Proteomes" id="UP000004184"/>
    </source>
</evidence>
<keyword evidence="2" id="KW-1133">Transmembrane helix</keyword>
<evidence type="ECO:0000313" key="3">
    <source>
        <dbReference type="EMBL" id="EFL36343.1"/>
    </source>
</evidence>
<dbReference type="RefSeq" id="WP_003994485.1">
    <property type="nucleotide sequence ID" value="NZ_GG657757.1"/>
</dbReference>